<dbReference type="PROSITE" id="PS51782">
    <property type="entry name" value="LYSM"/>
    <property type="match status" value="1"/>
</dbReference>
<sequence length="68" mass="7604">MTFTYVTIALVSRHKKLTREDLLYEEDYYVLGFAVAAISTTAFGAQQASAKEITVKKGDTLWGISQKK</sequence>
<evidence type="ECO:0000259" key="1">
    <source>
        <dbReference type="PROSITE" id="PS51782"/>
    </source>
</evidence>
<dbReference type="CDD" id="cd00118">
    <property type="entry name" value="LysM"/>
    <property type="match status" value="1"/>
</dbReference>
<dbReference type="EMBL" id="AP021906">
    <property type="protein sequence ID" value="BBP90061.1"/>
    <property type="molecule type" value="Genomic_DNA"/>
</dbReference>
<dbReference type="InterPro" id="IPR018392">
    <property type="entry name" value="LysM"/>
</dbReference>
<reference evidence="2 3" key="1">
    <citation type="submission" date="2019-12" db="EMBL/GenBank/DDBJ databases">
        <title>Full genome sequence of a Bacillus safensis strain isolated from commercially available natto in Indonesia.</title>
        <authorList>
            <person name="Yoshida M."/>
            <person name="Uomi M."/>
            <person name="Waturangi D."/>
            <person name="Ekaputri J.J."/>
            <person name="Setiamarga D.H.E."/>
        </authorList>
    </citation>
    <scope>NUCLEOTIDE SEQUENCE [LARGE SCALE GENOMIC DNA]</scope>
    <source>
        <strain evidence="2 3">IDN1</strain>
    </source>
</reference>
<gene>
    <name evidence="2" type="ORF">BsIDN1_36790</name>
</gene>
<organism evidence="2 3">
    <name type="scientific">Bacillus safensis</name>
    <dbReference type="NCBI Taxonomy" id="561879"/>
    <lineage>
        <taxon>Bacteria</taxon>
        <taxon>Bacillati</taxon>
        <taxon>Bacillota</taxon>
        <taxon>Bacilli</taxon>
        <taxon>Bacillales</taxon>
        <taxon>Bacillaceae</taxon>
        <taxon>Bacillus</taxon>
    </lineage>
</organism>
<dbReference type="Pfam" id="PF01476">
    <property type="entry name" value="LysM"/>
    <property type="match status" value="1"/>
</dbReference>
<evidence type="ECO:0000313" key="2">
    <source>
        <dbReference type="EMBL" id="BBP90061.1"/>
    </source>
</evidence>
<name>A0A5S9MAY5_BACIA</name>
<dbReference type="AlphaFoldDB" id="A0A5S9MAY5"/>
<dbReference type="Proteomes" id="UP000464658">
    <property type="component" value="Chromosome"/>
</dbReference>
<accession>A0A5S9MAY5</accession>
<feature type="domain" description="LysM" evidence="1">
    <location>
        <begin position="51"/>
        <end position="68"/>
    </location>
</feature>
<proteinExistence type="predicted"/>
<protein>
    <recommendedName>
        <fullName evidence="1">LysM domain-containing protein</fullName>
    </recommendedName>
</protein>
<evidence type="ECO:0000313" key="3">
    <source>
        <dbReference type="Proteomes" id="UP000464658"/>
    </source>
</evidence>